<keyword evidence="10" id="KW-0234">DNA repair</keyword>
<sequence>GRVISQQTVDEMVDEVLKLPERTRFQVLAPVVRGRKGTQAKELDAARRGGYARVRIDGNMYDLDEEIKLEKNIKHTVEIVVDRLSINDTVRGRLADSIETAVALTGGLVIIDVIGGEPMEFSQNYACPEHGVSIDELSGPHSAPRSKIRQPACLRLSDKFSGG</sequence>
<evidence type="ECO:0000313" key="12">
    <source>
        <dbReference type="EMBL" id="EKC67429.1"/>
    </source>
</evidence>
<dbReference type="Pfam" id="PF17760">
    <property type="entry name" value="UvrA_inter"/>
    <property type="match status" value="1"/>
</dbReference>
<evidence type="ECO:0000256" key="9">
    <source>
        <dbReference type="ARBA" id="ARBA00023125"/>
    </source>
</evidence>
<dbReference type="PANTHER" id="PTHR43152:SF3">
    <property type="entry name" value="UVRABC SYSTEM PROTEIN A"/>
    <property type="match status" value="1"/>
</dbReference>
<protein>
    <submittedName>
        <fullName evidence="12">Excinuclease ABC, A subunit</fullName>
    </submittedName>
</protein>
<comment type="caution">
    <text evidence="12">The sequence shown here is derived from an EMBL/GenBank/DDBJ whole genome shotgun (WGS) entry which is preliminary data.</text>
</comment>
<name>K1TIK9_9ZZZZ</name>
<accession>K1TIK9</accession>
<evidence type="ECO:0000256" key="5">
    <source>
        <dbReference type="ARBA" id="ARBA00022763"/>
    </source>
</evidence>
<evidence type="ECO:0000256" key="8">
    <source>
        <dbReference type="ARBA" id="ARBA00022881"/>
    </source>
</evidence>
<feature type="non-terminal residue" evidence="12">
    <location>
        <position position="1"/>
    </location>
</feature>
<dbReference type="GO" id="GO:0005524">
    <property type="term" value="F:ATP binding"/>
    <property type="evidence" value="ECO:0007669"/>
    <property type="project" value="UniProtKB-KW"/>
</dbReference>
<dbReference type="PANTHER" id="PTHR43152">
    <property type="entry name" value="UVRABC SYSTEM PROTEIN A"/>
    <property type="match status" value="1"/>
</dbReference>
<keyword evidence="3" id="KW-0677">Repeat</keyword>
<dbReference type="GO" id="GO:0005737">
    <property type="term" value="C:cytoplasm"/>
    <property type="evidence" value="ECO:0007669"/>
    <property type="project" value="UniProtKB-SubCell"/>
</dbReference>
<keyword evidence="8" id="KW-0267">Excision nuclease</keyword>
<keyword evidence="9" id="KW-0238">DNA-binding</keyword>
<keyword evidence="2" id="KW-0963">Cytoplasm</keyword>
<evidence type="ECO:0000256" key="2">
    <source>
        <dbReference type="ARBA" id="ARBA00022490"/>
    </source>
</evidence>
<feature type="domain" description="UvrA interaction" evidence="11">
    <location>
        <begin position="7"/>
        <end position="113"/>
    </location>
</feature>
<dbReference type="AlphaFoldDB" id="K1TIK9"/>
<evidence type="ECO:0000256" key="10">
    <source>
        <dbReference type="ARBA" id="ARBA00023204"/>
    </source>
</evidence>
<gene>
    <name evidence="12" type="ORF">LEA_09308</name>
</gene>
<evidence type="ECO:0000256" key="7">
    <source>
        <dbReference type="ARBA" id="ARBA00022840"/>
    </source>
</evidence>
<reference evidence="12" key="1">
    <citation type="journal article" date="2013" name="Environ. Microbiol.">
        <title>Microbiota from the distal guts of lean and obese adolescents exhibit partial functional redundancy besides clear differences in community structure.</title>
        <authorList>
            <person name="Ferrer M."/>
            <person name="Ruiz A."/>
            <person name="Lanza F."/>
            <person name="Haange S.B."/>
            <person name="Oberbach A."/>
            <person name="Till H."/>
            <person name="Bargiela R."/>
            <person name="Campoy C."/>
            <person name="Segura M.T."/>
            <person name="Richter M."/>
            <person name="von Bergen M."/>
            <person name="Seifert J."/>
            <person name="Suarez A."/>
        </authorList>
    </citation>
    <scope>NUCLEOTIDE SEQUENCE</scope>
</reference>
<dbReference type="GO" id="GO:0003677">
    <property type="term" value="F:DNA binding"/>
    <property type="evidence" value="ECO:0007669"/>
    <property type="project" value="UniProtKB-KW"/>
</dbReference>
<proteinExistence type="predicted"/>
<evidence type="ECO:0000256" key="1">
    <source>
        <dbReference type="ARBA" id="ARBA00004496"/>
    </source>
</evidence>
<evidence type="ECO:0000256" key="3">
    <source>
        <dbReference type="ARBA" id="ARBA00022737"/>
    </source>
</evidence>
<keyword evidence="7" id="KW-0067">ATP-binding</keyword>
<evidence type="ECO:0000256" key="6">
    <source>
        <dbReference type="ARBA" id="ARBA00022769"/>
    </source>
</evidence>
<dbReference type="InterPro" id="IPR041102">
    <property type="entry name" value="UvrA_inter"/>
</dbReference>
<dbReference type="Gene3D" id="3.30.190.20">
    <property type="match status" value="1"/>
</dbReference>
<dbReference type="GO" id="GO:0006281">
    <property type="term" value="P:DNA repair"/>
    <property type="evidence" value="ECO:0007669"/>
    <property type="project" value="UniProtKB-KW"/>
</dbReference>
<dbReference type="GO" id="GO:0004518">
    <property type="term" value="F:nuclease activity"/>
    <property type="evidence" value="ECO:0007669"/>
    <property type="project" value="UniProtKB-KW"/>
</dbReference>
<keyword evidence="4" id="KW-0547">Nucleotide-binding</keyword>
<evidence type="ECO:0000256" key="4">
    <source>
        <dbReference type="ARBA" id="ARBA00022741"/>
    </source>
</evidence>
<comment type="subcellular location">
    <subcellularLocation>
        <location evidence="1">Cytoplasm</location>
    </subcellularLocation>
</comment>
<organism evidence="12">
    <name type="scientific">human gut metagenome</name>
    <dbReference type="NCBI Taxonomy" id="408170"/>
    <lineage>
        <taxon>unclassified sequences</taxon>
        <taxon>metagenomes</taxon>
        <taxon>organismal metagenomes</taxon>
    </lineage>
</organism>
<keyword evidence="5" id="KW-0227">DNA damage</keyword>
<dbReference type="EMBL" id="AJWY01006229">
    <property type="protein sequence ID" value="EKC67429.1"/>
    <property type="molecule type" value="Genomic_DNA"/>
</dbReference>
<keyword evidence="6" id="KW-0228">DNA excision</keyword>
<evidence type="ECO:0000259" key="11">
    <source>
        <dbReference type="Pfam" id="PF17760"/>
    </source>
</evidence>